<protein>
    <submittedName>
        <fullName evidence="1">N-deacylase</fullName>
    </submittedName>
</protein>
<keyword evidence="2" id="KW-1185">Reference proteome</keyword>
<dbReference type="InterPro" id="IPR050072">
    <property type="entry name" value="Peptidase_M20A"/>
</dbReference>
<accession>A0ABX6LY27</accession>
<evidence type="ECO:0000313" key="1">
    <source>
        <dbReference type="EMBL" id="QJC96734.1"/>
    </source>
</evidence>
<dbReference type="SUPFAM" id="SSF53187">
    <property type="entry name" value="Zn-dependent exopeptidases"/>
    <property type="match status" value="1"/>
</dbReference>
<organism evidence="1 2">
    <name type="scientific">Bacillus mojavensis</name>
    <dbReference type="NCBI Taxonomy" id="72360"/>
    <lineage>
        <taxon>Bacteria</taxon>
        <taxon>Bacillati</taxon>
        <taxon>Bacillota</taxon>
        <taxon>Bacilli</taxon>
        <taxon>Bacillales</taxon>
        <taxon>Bacillaceae</taxon>
        <taxon>Bacillus</taxon>
    </lineage>
</organism>
<evidence type="ECO:0000313" key="2">
    <source>
        <dbReference type="Proteomes" id="UP000501048"/>
    </source>
</evidence>
<name>A0ABX6LY27_BACMO</name>
<sequence length="544" mass="61424">MMNWQTKDNLLTLLTSLVQYESVTGSKGEAALAEYLYYLLKDKPYFQNNPAHVTLHPMEDGRTFLTALVKKKDVKQTVLLLSHFDVVDIEDYGEFKHMACKPAELLNSFLEKKELLPERVRTDAESGDWLFGRGTMDMKAGLTVQLSMLERAMNGHFDGNVLLITVPDEEVNSRGMIEAVPALKEIKHKYHLTYTTCLNSEPMFEKFPGDQRQYVYTGSIGKVLAGFFCKGIETHVGEPFSGLNANLMVSEINRLLELNVNYCEMADGEVTPPPVNLMQKDLKEAYSVQTPHTAVTLFNVLTMQRSASELHDMLKKTAEQAAEEITNHIQQKTRDFQKFEPFHPIERTVTVFTFDELLARAKSRVGSSETERVLNFTYANRGDLGDRDFSTKIVSELAALCKEDAPLIVLFYSPPFYPAVSSKNDQVIKNTAGKLIQYAADRYGIALREVQYFPGLSDLSYLQLEKQDVGAYTSNMPLFNRGYSLPSREDEALYVPVLNVGPSGKDPHKWTERLYVPYSFEVLPDLLSFTISALLKQSEAASQS</sequence>
<gene>
    <name evidence="1" type="primary">yqjN</name>
    <name evidence="1" type="ORF">HC660_22590</name>
</gene>
<dbReference type="Proteomes" id="UP000501048">
    <property type="component" value="Chromosome"/>
</dbReference>
<dbReference type="PANTHER" id="PTHR43808:SF27">
    <property type="entry name" value="PROTEIN ROCB"/>
    <property type="match status" value="1"/>
</dbReference>
<proteinExistence type="predicted"/>
<dbReference type="PANTHER" id="PTHR43808">
    <property type="entry name" value="ACETYLORNITHINE DEACETYLASE"/>
    <property type="match status" value="1"/>
</dbReference>
<dbReference type="InterPro" id="IPR012166">
    <property type="entry name" value="Uncharacterised_RocB"/>
</dbReference>
<dbReference type="PIRSF" id="PIRSF010386">
    <property type="entry name" value="RocB"/>
    <property type="match status" value="1"/>
</dbReference>
<dbReference type="EMBL" id="CP051464">
    <property type="protein sequence ID" value="QJC96734.1"/>
    <property type="molecule type" value="Genomic_DNA"/>
</dbReference>
<dbReference type="InterPro" id="IPR002933">
    <property type="entry name" value="Peptidase_M20"/>
</dbReference>
<dbReference type="Pfam" id="PF01546">
    <property type="entry name" value="Peptidase_M20"/>
    <property type="match status" value="1"/>
</dbReference>
<reference evidence="1 2" key="1">
    <citation type="submission" date="2020-04" db="EMBL/GenBank/DDBJ databases">
        <title>Plant growth promoting and environmental Bacillus: genomic and epigenetic comparison.</title>
        <authorList>
            <person name="Reva O.N."/>
            <person name="Lutz S."/>
            <person name="Ahrens C.H."/>
        </authorList>
    </citation>
    <scope>NUCLEOTIDE SEQUENCE [LARGE SCALE GENOMIC DNA]</scope>
    <source>
        <strain evidence="1 2">UCMB5075</strain>
    </source>
</reference>
<dbReference type="Gene3D" id="3.40.630.10">
    <property type="entry name" value="Zn peptidases"/>
    <property type="match status" value="1"/>
</dbReference>